<dbReference type="Gene3D" id="1.20.1730.10">
    <property type="entry name" value="Sodium/glucose cotransporter"/>
    <property type="match status" value="1"/>
</dbReference>
<evidence type="ECO:0000256" key="7">
    <source>
        <dbReference type="SAM" id="Phobius"/>
    </source>
</evidence>
<dbReference type="Pfam" id="PF00474">
    <property type="entry name" value="SSF"/>
    <property type="match status" value="1"/>
</dbReference>
<feature type="transmembrane region" description="Helical" evidence="7">
    <location>
        <begin position="328"/>
        <end position="357"/>
    </location>
</feature>
<dbReference type="CDD" id="cd10328">
    <property type="entry name" value="SLC5sbd_YidK"/>
    <property type="match status" value="1"/>
</dbReference>
<dbReference type="NCBIfam" id="TIGR00813">
    <property type="entry name" value="sss"/>
    <property type="match status" value="1"/>
</dbReference>
<dbReference type="PROSITE" id="PS50283">
    <property type="entry name" value="NA_SOLUT_SYMP_3"/>
    <property type="match status" value="1"/>
</dbReference>
<dbReference type="Proteomes" id="UP000040453">
    <property type="component" value="Unassembled WGS sequence"/>
</dbReference>
<evidence type="ECO:0000256" key="1">
    <source>
        <dbReference type="ARBA" id="ARBA00004141"/>
    </source>
</evidence>
<comment type="similarity">
    <text evidence="2 6">Belongs to the sodium:solute symporter (SSF) (TC 2.A.21) family.</text>
</comment>
<dbReference type="RefSeq" id="WP_042531777.1">
    <property type="nucleotide sequence ID" value="NZ_CAXOIH010000015.1"/>
</dbReference>
<feature type="transmembrane region" description="Helical" evidence="7">
    <location>
        <begin position="6"/>
        <end position="22"/>
    </location>
</feature>
<feature type="transmembrane region" description="Helical" evidence="7">
    <location>
        <begin position="157"/>
        <end position="180"/>
    </location>
</feature>
<dbReference type="NCBIfam" id="NF007790">
    <property type="entry name" value="PRK10484.1"/>
    <property type="match status" value="1"/>
</dbReference>
<keyword evidence="9" id="KW-1185">Reference proteome</keyword>
<dbReference type="OrthoDB" id="9814523at2"/>
<feature type="transmembrane region" description="Helical" evidence="7">
    <location>
        <begin position="120"/>
        <end position="145"/>
    </location>
</feature>
<evidence type="ECO:0000313" key="8">
    <source>
        <dbReference type="EMBL" id="CEI82156.1"/>
    </source>
</evidence>
<feature type="transmembrane region" description="Helical" evidence="7">
    <location>
        <begin position="76"/>
        <end position="94"/>
    </location>
</feature>
<evidence type="ECO:0000313" key="9">
    <source>
        <dbReference type="Proteomes" id="UP000040453"/>
    </source>
</evidence>
<evidence type="ECO:0000256" key="5">
    <source>
        <dbReference type="ARBA" id="ARBA00023136"/>
    </source>
</evidence>
<protein>
    <submittedName>
        <fullName evidence="8">Putative symporter YidK</fullName>
    </submittedName>
</protein>
<feature type="transmembrane region" description="Helical" evidence="7">
    <location>
        <begin position="461"/>
        <end position="478"/>
    </location>
</feature>
<feature type="transmembrane region" description="Helical" evidence="7">
    <location>
        <begin position="378"/>
        <end position="400"/>
    </location>
</feature>
<proteinExistence type="inferred from homology"/>
<gene>
    <name evidence="8" type="primary">yidK_3</name>
    <name evidence="8" type="ORF">BN997_02014</name>
</gene>
<dbReference type="PANTHER" id="PTHR11819:SF195">
    <property type="entry name" value="SODIUM_GLUCOSE COTRANSPORTER 4"/>
    <property type="match status" value="1"/>
</dbReference>
<feature type="transmembrane region" description="Helical" evidence="7">
    <location>
        <begin position="505"/>
        <end position="528"/>
    </location>
</feature>
<evidence type="ECO:0000256" key="4">
    <source>
        <dbReference type="ARBA" id="ARBA00022989"/>
    </source>
</evidence>
<evidence type="ECO:0000256" key="3">
    <source>
        <dbReference type="ARBA" id="ARBA00022692"/>
    </source>
</evidence>
<feature type="transmembrane region" description="Helical" evidence="7">
    <location>
        <begin position="436"/>
        <end position="455"/>
    </location>
</feature>
<keyword evidence="5 7" id="KW-0472">Membrane</keyword>
<dbReference type="AlphaFoldDB" id="A0A0A1MT47"/>
<evidence type="ECO:0000256" key="6">
    <source>
        <dbReference type="RuleBase" id="RU362091"/>
    </source>
</evidence>
<keyword evidence="4 7" id="KW-1133">Transmembrane helix</keyword>
<sequence length="530" mass="58423">MNLFSIISFVAVLVLIYLYAFYRTRSIDKKDSEGYFLGGRSLVGTTVGMTIIMTNLSTEQLVGQNGQAYVAGMEVMAWEVTASVAIVMLAWVFLPKYFKYGVNTISDFIEIRYDTFTKRIVSILFIFTYIVSFMPVVLYSGALIFNDLFGIEQHLGVSRITAVIIISTVIGLVGVTYLFVGGLSLIAHSDSLYGIGLLLGGLTITVLGIIALGENSFFAGLDNFLTSHPEKLNAWGALDSPIVPWPTLFLGMLFNNLYFWCTNQMIVQKALAAKSLKEAQKGAMIVGFFKISGMFFLVIPGVIAYNMFGDGMQMDLAYPALVAEVLPNWAAGLFGAVVFGAIMSSFVGSLSATVTLFSLDFYKPVINKQATNRQIAKAGRVLTIVIGVIVVLVAPLISLFPQGLYAVIQEFNGLYSMPLLAIILVGFYSKKTSATGAKITLIFHIVVYALSKVVIPDIHYLYVWSVLFLVDLAILYFYSQKKPSQEDFQFDKYTNKVDITPWKHVRWVGILILVVVVASYIVFSPLVLAN</sequence>
<dbReference type="GO" id="GO:0005412">
    <property type="term" value="F:D-glucose:sodium symporter activity"/>
    <property type="evidence" value="ECO:0007669"/>
    <property type="project" value="TreeGrafter"/>
</dbReference>
<organism evidence="8 9">
    <name type="scientific">Oceanobacillus oncorhynchi</name>
    <dbReference type="NCBI Taxonomy" id="545501"/>
    <lineage>
        <taxon>Bacteria</taxon>
        <taxon>Bacillati</taxon>
        <taxon>Bacillota</taxon>
        <taxon>Bacilli</taxon>
        <taxon>Bacillales</taxon>
        <taxon>Bacillaceae</taxon>
        <taxon>Oceanobacillus</taxon>
    </lineage>
</organism>
<comment type="subcellular location">
    <subcellularLocation>
        <location evidence="1">Membrane</location>
        <topology evidence="1">Multi-pass membrane protein</topology>
    </subcellularLocation>
</comment>
<dbReference type="InterPro" id="IPR001734">
    <property type="entry name" value="Na/solute_symporter"/>
</dbReference>
<dbReference type="InterPro" id="IPR038377">
    <property type="entry name" value="Na/Glc_symporter_sf"/>
</dbReference>
<accession>A0A0A1MT47</accession>
<feature type="transmembrane region" description="Helical" evidence="7">
    <location>
        <begin position="412"/>
        <end position="429"/>
    </location>
</feature>
<dbReference type="GO" id="GO:0005886">
    <property type="term" value="C:plasma membrane"/>
    <property type="evidence" value="ECO:0007669"/>
    <property type="project" value="TreeGrafter"/>
</dbReference>
<feature type="transmembrane region" description="Helical" evidence="7">
    <location>
        <begin position="242"/>
        <end position="261"/>
    </location>
</feature>
<reference evidence="8 9" key="1">
    <citation type="submission" date="2014-11" db="EMBL/GenBank/DDBJ databases">
        <authorList>
            <person name="Urmite Genomes Urmite Genomes"/>
        </authorList>
    </citation>
    <scope>NUCLEOTIDE SEQUENCE [LARGE SCALE GENOMIC DNA]</scope>
    <source>
        <strain evidence="8 9">Oc5</strain>
    </source>
</reference>
<evidence type="ECO:0000256" key="2">
    <source>
        <dbReference type="ARBA" id="ARBA00006434"/>
    </source>
</evidence>
<feature type="transmembrane region" description="Helical" evidence="7">
    <location>
        <begin position="282"/>
        <end position="308"/>
    </location>
</feature>
<keyword evidence="3 7" id="KW-0812">Transmembrane</keyword>
<dbReference type="EMBL" id="CDGG01000001">
    <property type="protein sequence ID" value="CEI82156.1"/>
    <property type="molecule type" value="Genomic_DNA"/>
</dbReference>
<dbReference type="PANTHER" id="PTHR11819">
    <property type="entry name" value="SOLUTE CARRIER FAMILY 5"/>
    <property type="match status" value="1"/>
</dbReference>
<feature type="transmembrane region" description="Helical" evidence="7">
    <location>
        <begin position="34"/>
        <end position="56"/>
    </location>
</feature>
<feature type="transmembrane region" description="Helical" evidence="7">
    <location>
        <begin position="192"/>
        <end position="213"/>
    </location>
</feature>
<name>A0A0A1MT47_9BACI</name>